<keyword evidence="11" id="KW-1185">Reference proteome</keyword>
<feature type="signal peptide" evidence="8">
    <location>
        <begin position="1"/>
        <end position="22"/>
    </location>
</feature>
<name>A0ABR3FFJ0_9AGAR</name>
<evidence type="ECO:0000256" key="8">
    <source>
        <dbReference type="SAM" id="SignalP"/>
    </source>
</evidence>
<evidence type="ECO:0000256" key="4">
    <source>
        <dbReference type="ARBA" id="ARBA00022723"/>
    </source>
</evidence>
<comment type="similarity">
    <text evidence="7">Belongs to the chloroperoxidase family.</text>
</comment>
<gene>
    <name evidence="10" type="ORF">V5O48_008049</name>
</gene>
<evidence type="ECO:0000256" key="3">
    <source>
        <dbReference type="ARBA" id="ARBA00022617"/>
    </source>
</evidence>
<comment type="cofactor">
    <cofactor evidence="1">
        <name>heme b</name>
        <dbReference type="ChEBI" id="CHEBI:60344"/>
    </cofactor>
</comment>
<sequence>MYFKISSQLVAMVMAVAVLAQSQPDIDLSAYPYMPPGPNDSRSPCPGLNTLANHGFLPRDGRNLTVPMMVEAGLKGFNVQSDIMISAAHMGMLTSRKADTLNLEDLKLHNTLQECDASLSREDFDIGDNLHFNETIFTTLANSNPGVDFYNTTSAGQVQHARLADSLQRNPKVTNTMMRALARSGTSAFYLGVMGDPITGVAPKRFVQVFFREERLPIEEGWKRSTPINISTMGALVTKIFEASDWQPTGDDCKDLVIMPPPEGPEMK</sequence>
<evidence type="ECO:0000259" key="9">
    <source>
        <dbReference type="PROSITE" id="PS51405"/>
    </source>
</evidence>
<organism evidence="10 11">
    <name type="scientific">Marasmius crinis-equi</name>
    <dbReference type="NCBI Taxonomy" id="585013"/>
    <lineage>
        <taxon>Eukaryota</taxon>
        <taxon>Fungi</taxon>
        <taxon>Dikarya</taxon>
        <taxon>Basidiomycota</taxon>
        <taxon>Agaricomycotina</taxon>
        <taxon>Agaricomycetes</taxon>
        <taxon>Agaricomycetidae</taxon>
        <taxon>Agaricales</taxon>
        <taxon>Marasmiineae</taxon>
        <taxon>Marasmiaceae</taxon>
        <taxon>Marasmius</taxon>
    </lineage>
</organism>
<evidence type="ECO:0000256" key="7">
    <source>
        <dbReference type="ARBA" id="ARBA00025795"/>
    </source>
</evidence>
<keyword evidence="5" id="KW-0560">Oxidoreductase</keyword>
<proteinExistence type="inferred from homology"/>
<dbReference type="PANTHER" id="PTHR33577">
    <property type="entry name" value="STERIGMATOCYSTIN BIOSYNTHESIS PEROXIDASE STCC-RELATED"/>
    <property type="match status" value="1"/>
</dbReference>
<dbReference type="PANTHER" id="PTHR33577:SF9">
    <property type="entry name" value="PEROXIDASE STCC"/>
    <property type="match status" value="1"/>
</dbReference>
<dbReference type="InterPro" id="IPR000028">
    <property type="entry name" value="Chloroperoxidase"/>
</dbReference>
<dbReference type="InterPro" id="IPR036851">
    <property type="entry name" value="Chloroperoxidase-like_sf"/>
</dbReference>
<dbReference type="Gene3D" id="1.10.489.10">
    <property type="entry name" value="Chloroperoxidase-like"/>
    <property type="match status" value="1"/>
</dbReference>
<evidence type="ECO:0000256" key="5">
    <source>
        <dbReference type="ARBA" id="ARBA00023002"/>
    </source>
</evidence>
<keyword evidence="2" id="KW-0575">Peroxidase</keyword>
<dbReference type="Proteomes" id="UP001465976">
    <property type="component" value="Unassembled WGS sequence"/>
</dbReference>
<keyword evidence="6" id="KW-0408">Iron</keyword>
<keyword evidence="3" id="KW-0349">Heme</keyword>
<dbReference type="SUPFAM" id="SSF47571">
    <property type="entry name" value="Cloroperoxidase"/>
    <property type="match status" value="1"/>
</dbReference>
<feature type="domain" description="Heme haloperoxidase family profile" evidence="9">
    <location>
        <begin position="29"/>
        <end position="235"/>
    </location>
</feature>
<evidence type="ECO:0000313" key="10">
    <source>
        <dbReference type="EMBL" id="KAL0573901.1"/>
    </source>
</evidence>
<comment type="caution">
    <text evidence="10">The sequence shown here is derived from an EMBL/GenBank/DDBJ whole genome shotgun (WGS) entry which is preliminary data.</text>
</comment>
<feature type="chain" id="PRO_5045366393" description="Heme haloperoxidase family profile domain-containing protein" evidence="8">
    <location>
        <begin position="23"/>
        <end position="268"/>
    </location>
</feature>
<dbReference type="EMBL" id="JBAHYK010000448">
    <property type="protein sequence ID" value="KAL0573901.1"/>
    <property type="molecule type" value="Genomic_DNA"/>
</dbReference>
<keyword evidence="4" id="KW-0479">Metal-binding</keyword>
<protein>
    <recommendedName>
        <fullName evidence="9">Heme haloperoxidase family profile domain-containing protein</fullName>
    </recommendedName>
</protein>
<evidence type="ECO:0000256" key="6">
    <source>
        <dbReference type="ARBA" id="ARBA00023004"/>
    </source>
</evidence>
<dbReference type="PROSITE" id="PS51405">
    <property type="entry name" value="HEME_HALOPEROXIDASE"/>
    <property type="match status" value="1"/>
</dbReference>
<accession>A0ABR3FFJ0</accession>
<keyword evidence="8" id="KW-0732">Signal</keyword>
<reference evidence="10 11" key="1">
    <citation type="submission" date="2024-02" db="EMBL/GenBank/DDBJ databases">
        <title>A draft genome for the cacao thread blight pathogen Marasmius crinis-equi.</title>
        <authorList>
            <person name="Cohen S.P."/>
            <person name="Baruah I.K."/>
            <person name="Amoako-Attah I."/>
            <person name="Bukari Y."/>
            <person name="Meinhardt L.W."/>
            <person name="Bailey B.A."/>
        </authorList>
    </citation>
    <scope>NUCLEOTIDE SEQUENCE [LARGE SCALE GENOMIC DNA]</scope>
    <source>
        <strain evidence="10 11">GH-76</strain>
    </source>
</reference>
<evidence type="ECO:0000256" key="2">
    <source>
        <dbReference type="ARBA" id="ARBA00022559"/>
    </source>
</evidence>
<dbReference type="Pfam" id="PF01328">
    <property type="entry name" value="Peroxidase_2"/>
    <property type="match status" value="1"/>
</dbReference>
<evidence type="ECO:0000313" key="11">
    <source>
        <dbReference type="Proteomes" id="UP001465976"/>
    </source>
</evidence>
<evidence type="ECO:0000256" key="1">
    <source>
        <dbReference type="ARBA" id="ARBA00001970"/>
    </source>
</evidence>